<dbReference type="Proteomes" id="UP000230069">
    <property type="component" value="Unassembled WGS sequence"/>
</dbReference>
<evidence type="ECO:0000256" key="1">
    <source>
        <dbReference type="ARBA" id="ARBA00004429"/>
    </source>
</evidence>
<feature type="transmembrane region" description="Helical" evidence="8">
    <location>
        <begin position="211"/>
        <end position="230"/>
    </location>
</feature>
<feature type="transmembrane region" description="Helical" evidence="8">
    <location>
        <begin position="512"/>
        <end position="529"/>
    </location>
</feature>
<dbReference type="AlphaFoldDB" id="A0A2G5ES55"/>
<protein>
    <recommendedName>
        <fullName evidence="11">Tyrosine-specific transport protein</fullName>
    </recommendedName>
</protein>
<dbReference type="InterPro" id="IPR018227">
    <property type="entry name" value="Amino_acid_transport_2"/>
</dbReference>
<feature type="transmembrane region" description="Helical" evidence="8">
    <location>
        <begin position="312"/>
        <end position="334"/>
    </location>
</feature>
<dbReference type="PANTHER" id="PTHR32195:SF24">
    <property type="entry name" value="TRYPTOPHAN OR TYROSINE TRANSPORTER PROTEIN"/>
    <property type="match status" value="1"/>
</dbReference>
<comment type="subcellular location">
    <subcellularLocation>
        <location evidence="1">Cell inner membrane</location>
        <topology evidence="1">Multi-pass membrane protein</topology>
    </subcellularLocation>
</comment>
<organism evidence="9 10">
    <name type="scientific">Aquilegia coerulea</name>
    <name type="common">Rocky mountain columbine</name>
    <dbReference type="NCBI Taxonomy" id="218851"/>
    <lineage>
        <taxon>Eukaryota</taxon>
        <taxon>Viridiplantae</taxon>
        <taxon>Streptophyta</taxon>
        <taxon>Embryophyta</taxon>
        <taxon>Tracheophyta</taxon>
        <taxon>Spermatophyta</taxon>
        <taxon>Magnoliopsida</taxon>
        <taxon>Ranunculales</taxon>
        <taxon>Ranunculaceae</taxon>
        <taxon>Thalictroideae</taxon>
        <taxon>Aquilegia</taxon>
    </lineage>
</organism>
<evidence type="ECO:0000256" key="2">
    <source>
        <dbReference type="ARBA" id="ARBA00022448"/>
    </source>
</evidence>
<keyword evidence="2" id="KW-0813">Transport</keyword>
<dbReference type="InParanoid" id="A0A2G5ES55"/>
<keyword evidence="4" id="KW-0997">Cell inner membrane</keyword>
<dbReference type="EMBL" id="KZ305022">
    <property type="protein sequence ID" value="PIA58578.1"/>
    <property type="molecule type" value="Genomic_DNA"/>
</dbReference>
<evidence type="ECO:0000313" key="10">
    <source>
        <dbReference type="Proteomes" id="UP000230069"/>
    </source>
</evidence>
<feature type="transmembrane region" description="Helical" evidence="8">
    <location>
        <begin position="177"/>
        <end position="199"/>
    </location>
</feature>
<feature type="transmembrane region" description="Helical" evidence="8">
    <location>
        <begin position="123"/>
        <end position="147"/>
    </location>
</feature>
<evidence type="ECO:0000256" key="8">
    <source>
        <dbReference type="SAM" id="Phobius"/>
    </source>
</evidence>
<keyword evidence="3" id="KW-1003">Cell membrane</keyword>
<evidence type="ECO:0000256" key="3">
    <source>
        <dbReference type="ARBA" id="ARBA00022475"/>
    </source>
</evidence>
<dbReference type="GO" id="GO:0005886">
    <property type="term" value="C:plasma membrane"/>
    <property type="evidence" value="ECO:0007669"/>
    <property type="project" value="UniProtKB-SubCell"/>
</dbReference>
<feature type="transmembrane region" description="Helical" evidence="8">
    <location>
        <begin position="242"/>
        <end position="260"/>
    </location>
</feature>
<dbReference type="GO" id="GO:0003333">
    <property type="term" value="P:amino acid transmembrane transport"/>
    <property type="evidence" value="ECO:0007669"/>
    <property type="project" value="InterPro"/>
</dbReference>
<name>A0A2G5ES55_AQUCA</name>
<dbReference type="STRING" id="218851.A0A2G5ES55"/>
<feature type="transmembrane region" description="Helical" evidence="8">
    <location>
        <begin position="92"/>
        <end position="111"/>
    </location>
</feature>
<keyword evidence="7 8" id="KW-0472">Membrane</keyword>
<reference evidence="9 10" key="1">
    <citation type="submission" date="2017-09" db="EMBL/GenBank/DDBJ databases">
        <title>WGS assembly of Aquilegia coerulea Goldsmith.</title>
        <authorList>
            <person name="Hodges S."/>
            <person name="Kramer E."/>
            <person name="Nordborg M."/>
            <person name="Tomkins J."/>
            <person name="Borevitz J."/>
            <person name="Derieg N."/>
            <person name="Yan J."/>
            <person name="Mihaltcheva S."/>
            <person name="Hayes R.D."/>
            <person name="Rokhsar D."/>
        </authorList>
    </citation>
    <scope>NUCLEOTIDE SEQUENCE [LARGE SCALE GENOMIC DNA]</scope>
    <source>
        <strain evidence="10">cv. Goldsmith</strain>
    </source>
</reference>
<dbReference type="Gene3D" id="1.20.1740.10">
    <property type="entry name" value="Amino acid/polyamine transporter I"/>
    <property type="match status" value="1"/>
</dbReference>
<keyword evidence="10" id="KW-1185">Reference proteome</keyword>
<evidence type="ECO:0000256" key="7">
    <source>
        <dbReference type="ARBA" id="ARBA00023136"/>
    </source>
</evidence>
<evidence type="ECO:0000313" key="9">
    <source>
        <dbReference type="EMBL" id="PIA58578.1"/>
    </source>
</evidence>
<dbReference type="OrthoDB" id="2014999at2759"/>
<keyword evidence="6 8" id="KW-1133">Transmembrane helix</keyword>
<evidence type="ECO:0000256" key="5">
    <source>
        <dbReference type="ARBA" id="ARBA00022692"/>
    </source>
</evidence>
<dbReference type="PANTHER" id="PTHR32195">
    <property type="entry name" value="OS07G0662800 PROTEIN"/>
    <property type="match status" value="1"/>
</dbReference>
<feature type="transmembrane region" description="Helical" evidence="8">
    <location>
        <begin position="354"/>
        <end position="382"/>
    </location>
</feature>
<keyword evidence="5 8" id="KW-0812">Transmembrane</keyword>
<gene>
    <name evidence="9" type="ORF">AQUCO_00500483v1</name>
</gene>
<evidence type="ECO:0000256" key="6">
    <source>
        <dbReference type="ARBA" id="ARBA00022989"/>
    </source>
</evidence>
<feature type="transmembrane region" description="Helical" evidence="8">
    <location>
        <begin position="280"/>
        <end position="300"/>
    </location>
</feature>
<proteinExistence type="predicted"/>
<evidence type="ECO:0000256" key="4">
    <source>
        <dbReference type="ARBA" id="ARBA00022519"/>
    </source>
</evidence>
<accession>A0A2G5ES55</accession>
<evidence type="ECO:0008006" key="11">
    <source>
        <dbReference type="Google" id="ProtNLM"/>
    </source>
</evidence>
<sequence>MEMEVQLLSSLYANSSWRRRNSSLFEPWKHRKGIPSYSSNSCIWISAYDSQQNILSVKSIRKNLISTRTTQNTKQPIETSTDEGFEKKGTTAGAIALITGTSIGSGILAIPQKTSPAGFVPSAIAMILCWGFLLIEALLLAEINVFLLNKNKKRKMTEKDFQIISLTTMAQETLGEWGGSLVTLIYVFLGYTTLVAYTSKSGEIISHLGNISSNISGFLFALLFSVLISLGGTRTTDQVNQWLTTAMIVLLVAIEVVAVSSGDLSGFEAAGNWGKVPATIPVIIFTLVYHDLAPVICAYLGGDLARIKVSFILGSLVPLLVLLIWDAVALSLSFQADQAVDPLQLLMRVEGNGLSIMIEAFSLLAVGTSLIGTLLGFSSFFLEQLNNLSWLFSSKQIQMSEGNGETSFLETQSIWFSLRKWWGSNKFSIAATAIAVGPPLFISSTVPDVFSAATDIAGGYCMTMLYGVLPPAMAWALHTRSSAAVDSGNGQEEVKGNVINDTQMALSRAKPAVIGLGLFACAIVIEQIIQDLSALHS</sequence>
<dbReference type="Pfam" id="PF03222">
    <property type="entry name" value="Trp_Tyr_perm"/>
    <property type="match status" value="1"/>
</dbReference>